<feature type="compositionally biased region" description="Polar residues" evidence="1">
    <location>
        <begin position="291"/>
        <end position="307"/>
    </location>
</feature>
<feature type="compositionally biased region" description="Basic residues" evidence="1">
    <location>
        <begin position="308"/>
        <end position="319"/>
    </location>
</feature>
<reference evidence="2 3" key="1">
    <citation type="submission" date="2020-04" db="EMBL/GenBank/DDBJ databases">
        <authorList>
            <person name="Yin C."/>
        </authorList>
    </citation>
    <scope>NUCLEOTIDE SEQUENCE [LARGE SCALE GENOMIC DNA]</scope>
    <source>
        <strain evidence="2 3">Ae27</strain>
    </source>
</reference>
<feature type="region of interest" description="Disordered" evidence="1">
    <location>
        <begin position="275"/>
        <end position="333"/>
    </location>
</feature>
<name>A0A847RLN5_9BACT</name>
<dbReference type="RefSeq" id="WP_168873860.1">
    <property type="nucleotide sequence ID" value="NZ_JABAIA010000003.1"/>
</dbReference>
<organism evidence="2 3">
    <name type="scientific">Chitinophaga varians</name>
    <dbReference type="NCBI Taxonomy" id="2202339"/>
    <lineage>
        <taxon>Bacteria</taxon>
        <taxon>Pseudomonadati</taxon>
        <taxon>Bacteroidota</taxon>
        <taxon>Chitinophagia</taxon>
        <taxon>Chitinophagales</taxon>
        <taxon>Chitinophagaceae</taxon>
        <taxon>Chitinophaga</taxon>
    </lineage>
</organism>
<gene>
    <name evidence="2" type="ORF">HGH92_26680</name>
</gene>
<dbReference type="AlphaFoldDB" id="A0A847RLN5"/>
<keyword evidence="3" id="KW-1185">Reference proteome</keyword>
<accession>A0A847RLN5</accession>
<sequence length="333" mass="37137">MASTGNFGDSDDLGRQINSVVSSLVIMGYPEDKIIKVRDDLFQGLESASFTHSVSSEDKNKSLSAKIEVKWTQDEQSNFFLGISPIHSTLVDKSKGQKTEALISSYFRPTMEELLSLLEGRSVDKRNLTRKIEVDAVKPGMRTVSIVDNNGEVNQKFVRLKFDSWIRLNPNENLLNSDKNVEFLGAMSLTAIADRFDIPLFNNNDNNRRNAITFLRKGIIIETQHPQKGKIFIEADPPRGLKFFNEKIRLDHKQFLKTPARVALSNLISIGGIEGGATPSNNVAEKKAQGKSVSNTTETKVAKSTSRTTKKKPAGKSARKQVDEGKNKKKVRR</sequence>
<dbReference type="EMBL" id="JABAIA010000003">
    <property type="protein sequence ID" value="NLR67919.1"/>
    <property type="molecule type" value="Genomic_DNA"/>
</dbReference>
<comment type="caution">
    <text evidence="2">The sequence shown here is derived from an EMBL/GenBank/DDBJ whole genome shotgun (WGS) entry which is preliminary data.</text>
</comment>
<evidence type="ECO:0000313" key="2">
    <source>
        <dbReference type="EMBL" id="NLR67919.1"/>
    </source>
</evidence>
<evidence type="ECO:0000256" key="1">
    <source>
        <dbReference type="SAM" id="MobiDB-lite"/>
    </source>
</evidence>
<protein>
    <submittedName>
        <fullName evidence="2">Uncharacterized protein</fullName>
    </submittedName>
</protein>
<evidence type="ECO:0000313" key="3">
    <source>
        <dbReference type="Proteomes" id="UP000570474"/>
    </source>
</evidence>
<proteinExistence type="predicted"/>
<dbReference type="Proteomes" id="UP000570474">
    <property type="component" value="Unassembled WGS sequence"/>
</dbReference>